<gene>
    <name evidence="1" type="ORF">VZT92_027587</name>
</gene>
<protein>
    <submittedName>
        <fullName evidence="1">Uncharacterized protein</fullName>
    </submittedName>
</protein>
<sequence length="109" mass="11684">MLPYSTCSFMCSFTPTLRLPRFVRGRQTWCPDCVPFAPTGNTQLSLASGKRIFRSPVRVSDALLICPRLFLPSKAAAALLYPTPCHPDANPSLGARLGTADGSPAIGCN</sequence>
<keyword evidence="2" id="KW-1185">Reference proteome</keyword>
<reference evidence="1 2" key="1">
    <citation type="journal article" date="2024" name="Genome Biol. Evol.">
        <title>Chromosome-level genome assembly of the viviparous eelpout Zoarces viviparus.</title>
        <authorList>
            <person name="Fuhrmann N."/>
            <person name="Brasseur M.V."/>
            <person name="Bakowski C.E."/>
            <person name="Podsiadlowski L."/>
            <person name="Prost S."/>
            <person name="Krehenwinkel H."/>
            <person name="Mayer C."/>
        </authorList>
    </citation>
    <scope>NUCLEOTIDE SEQUENCE [LARGE SCALE GENOMIC DNA]</scope>
    <source>
        <strain evidence="1">NO-MEL_2022_Ind0_liver</strain>
    </source>
</reference>
<dbReference type="Proteomes" id="UP001488805">
    <property type="component" value="Unassembled WGS sequence"/>
</dbReference>
<proteinExistence type="predicted"/>
<organism evidence="1 2">
    <name type="scientific">Zoarces viviparus</name>
    <name type="common">Viviparous eelpout</name>
    <name type="synonym">Blennius viviparus</name>
    <dbReference type="NCBI Taxonomy" id="48416"/>
    <lineage>
        <taxon>Eukaryota</taxon>
        <taxon>Metazoa</taxon>
        <taxon>Chordata</taxon>
        <taxon>Craniata</taxon>
        <taxon>Vertebrata</taxon>
        <taxon>Euteleostomi</taxon>
        <taxon>Actinopterygii</taxon>
        <taxon>Neopterygii</taxon>
        <taxon>Teleostei</taxon>
        <taxon>Neoteleostei</taxon>
        <taxon>Acanthomorphata</taxon>
        <taxon>Eupercaria</taxon>
        <taxon>Perciformes</taxon>
        <taxon>Cottioidei</taxon>
        <taxon>Zoarcales</taxon>
        <taxon>Zoarcidae</taxon>
        <taxon>Zoarcinae</taxon>
        <taxon>Zoarces</taxon>
    </lineage>
</organism>
<name>A0AAW1DWC2_ZOAVI</name>
<evidence type="ECO:0000313" key="2">
    <source>
        <dbReference type="Proteomes" id="UP001488805"/>
    </source>
</evidence>
<dbReference type="EMBL" id="JBCEZU010000597">
    <property type="protein sequence ID" value="KAK9514098.1"/>
    <property type="molecule type" value="Genomic_DNA"/>
</dbReference>
<accession>A0AAW1DWC2</accession>
<dbReference type="AlphaFoldDB" id="A0AAW1DWC2"/>
<comment type="caution">
    <text evidence="1">The sequence shown here is derived from an EMBL/GenBank/DDBJ whole genome shotgun (WGS) entry which is preliminary data.</text>
</comment>
<evidence type="ECO:0000313" key="1">
    <source>
        <dbReference type="EMBL" id="KAK9514098.1"/>
    </source>
</evidence>